<evidence type="ECO:0000259" key="7">
    <source>
        <dbReference type="Pfam" id="PF00892"/>
    </source>
</evidence>
<dbReference type="GO" id="GO:0005886">
    <property type="term" value="C:plasma membrane"/>
    <property type="evidence" value="ECO:0007669"/>
    <property type="project" value="UniProtKB-SubCell"/>
</dbReference>
<feature type="transmembrane region" description="Helical" evidence="6">
    <location>
        <begin position="126"/>
        <end position="146"/>
    </location>
</feature>
<comment type="subcellular location">
    <subcellularLocation>
        <location evidence="1">Cell membrane</location>
        <topology evidence="1">Multi-pass membrane protein</topology>
    </subcellularLocation>
</comment>
<organism evidence="8 9">
    <name type="scientific">Oligosphaera ethanolica</name>
    <dbReference type="NCBI Taxonomy" id="760260"/>
    <lineage>
        <taxon>Bacteria</taxon>
        <taxon>Pseudomonadati</taxon>
        <taxon>Lentisphaerota</taxon>
        <taxon>Oligosphaeria</taxon>
        <taxon>Oligosphaerales</taxon>
        <taxon>Oligosphaeraceae</taxon>
        <taxon>Oligosphaera</taxon>
    </lineage>
</organism>
<feature type="transmembrane region" description="Helical" evidence="6">
    <location>
        <begin position="222"/>
        <end position="242"/>
    </location>
</feature>
<dbReference type="Gene3D" id="1.10.3730.20">
    <property type="match status" value="1"/>
</dbReference>
<dbReference type="SUPFAM" id="SSF103481">
    <property type="entry name" value="Multidrug resistance efflux transporter EmrE"/>
    <property type="match status" value="2"/>
</dbReference>
<feature type="domain" description="EamA" evidence="7">
    <location>
        <begin position="158"/>
        <end position="294"/>
    </location>
</feature>
<dbReference type="InterPro" id="IPR050638">
    <property type="entry name" value="AA-Vitamin_Transporters"/>
</dbReference>
<dbReference type="PANTHER" id="PTHR32322">
    <property type="entry name" value="INNER MEMBRANE TRANSPORTER"/>
    <property type="match status" value="1"/>
</dbReference>
<evidence type="ECO:0000256" key="5">
    <source>
        <dbReference type="ARBA" id="ARBA00023136"/>
    </source>
</evidence>
<dbReference type="Pfam" id="PF00892">
    <property type="entry name" value="EamA"/>
    <property type="match status" value="2"/>
</dbReference>
<evidence type="ECO:0000313" key="9">
    <source>
        <dbReference type="Proteomes" id="UP001238163"/>
    </source>
</evidence>
<name>A0AAE3VGI7_9BACT</name>
<feature type="transmembrane region" description="Helical" evidence="6">
    <location>
        <begin position="98"/>
        <end position="119"/>
    </location>
</feature>
<dbReference type="Proteomes" id="UP001238163">
    <property type="component" value="Unassembled WGS sequence"/>
</dbReference>
<comment type="caution">
    <text evidence="8">The sequence shown here is derived from an EMBL/GenBank/DDBJ whole genome shotgun (WGS) entry which is preliminary data.</text>
</comment>
<feature type="transmembrane region" description="Helical" evidence="6">
    <location>
        <begin position="158"/>
        <end position="181"/>
    </location>
</feature>
<feature type="transmembrane region" description="Helical" evidence="6">
    <location>
        <begin position="278"/>
        <end position="299"/>
    </location>
</feature>
<feature type="transmembrane region" description="Helical" evidence="6">
    <location>
        <begin position="69"/>
        <end position="92"/>
    </location>
</feature>
<evidence type="ECO:0000313" key="8">
    <source>
        <dbReference type="EMBL" id="MDQ0290182.1"/>
    </source>
</evidence>
<reference evidence="8" key="1">
    <citation type="submission" date="2023-07" db="EMBL/GenBank/DDBJ databases">
        <title>Genomic Encyclopedia of Type Strains, Phase IV (KMG-IV): sequencing the most valuable type-strain genomes for metagenomic binning, comparative biology and taxonomic classification.</title>
        <authorList>
            <person name="Goeker M."/>
        </authorList>
    </citation>
    <scope>NUCLEOTIDE SEQUENCE</scope>
    <source>
        <strain evidence="8">DSM 24202</strain>
    </source>
</reference>
<evidence type="ECO:0000256" key="1">
    <source>
        <dbReference type="ARBA" id="ARBA00004651"/>
    </source>
</evidence>
<dbReference type="PANTHER" id="PTHR32322:SF18">
    <property type="entry name" value="S-ADENOSYLMETHIONINE_S-ADENOSYLHOMOCYSTEINE TRANSPORTER"/>
    <property type="match status" value="1"/>
</dbReference>
<feature type="transmembrane region" description="Helical" evidence="6">
    <location>
        <begin position="38"/>
        <end position="57"/>
    </location>
</feature>
<dbReference type="AlphaFoldDB" id="A0AAE3VGI7"/>
<dbReference type="RefSeq" id="WP_307261597.1">
    <property type="nucleotide sequence ID" value="NZ_JAUSVL010000001.1"/>
</dbReference>
<keyword evidence="3 6" id="KW-0812">Transmembrane</keyword>
<dbReference type="InterPro" id="IPR037185">
    <property type="entry name" value="EmrE-like"/>
</dbReference>
<feature type="transmembrane region" description="Helical" evidence="6">
    <location>
        <begin position="193"/>
        <end position="216"/>
    </location>
</feature>
<feature type="transmembrane region" description="Helical" evidence="6">
    <location>
        <begin position="254"/>
        <end position="272"/>
    </location>
</feature>
<proteinExistence type="predicted"/>
<evidence type="ECO:0000256" key="3">
    <source>
        <dbReference type="ARBA" id="ARBA00022692"/>
    </source>
</evidence>
<keyword evidence="4 6" id="KW-1133">Transmembrane helix</keyword>
<keyword evidence="2" id="KW-1003">Cell membrane</keyword>
<dbReference type="EMBL" id="JAUSVL010000001">
    <property type="protein sequence ID" value="MDQ0290182.1"/>
    <property type="molecule type" value="Genomic_DNA"/>
</dbReference>
<accession>A0AAE3VGI7</accession>
<protein>
    <submittedName>
        <fullName evidence="8">Drug/metabolite transporter (DMT)-like permease</fullName>
    </submittedName>
</protein>
<gene>
    <name evidence="8" type="ORF">J3R75_002289</name>
</gene>
<sequence length="308" mass="33554">MSENGVGRGANAAVVGAWLLWSCDPVIVRYLGADFPRLVMLAIGCLCGGLIFVVPAWRGAAVLRRRPKLLLLFICYVLFSTALADFCYVNAIKYLHPGLVGLALRSQLAFAIFAAWVFLGESISRWTALGMLLVLGAYGQGVYFSWADAAAAGDNRLWGWVFAFCSAILWTFGTIGGKILLRELKPRSLSGLRLLSSGMIMLILSLCINGVDAYAAIQPAEWLLLIGKGVCVSGLAFGLYLYGLKWVNVAVASAWEQLAPLFTIIISVLWLGETINGRQAFTVAVVILGAIMIILARAWDERKFRLRN</sequence>
<evidence type="ECO:0000256" key="6">
    <source>
        <dbReference type="SAM" id="Phobius"/>
    </source>
</evidence>
<evidence type="ECO:0000256" key="2">
    <source>
        <dbReference type="ARBA" id="ARBA00022475"/>
    </source>
</evidence>
<keyword evidence="5 6" id="KW-0472">Membrane</keyword>
<evidence type="ECO:0000256" key="4">
    <source>
        <dbReference type="ARBA" id="ARBA00022989"/>
    </source>
</evidence>
<feature type="domain" description="EamA" evidence="7">
    <location>
        <begin position="13"/>
        <end position="137"/>
    </location>
</feature>
<keyword evidence="9" id="KW-1185">Reference proteome</keyword>
<dbReference type="InterPro" id="IPR000620">
    <property type="entry name" value="EamA_dom"/>
</dbReference>